<name>A0ABM8W098_GIGMA</name>
<dbReference type="EMBL" id="CAJVQB010000487">
    <property type="protein sequence ID" value="CAG8491839.1"/>
    <property type="molecule type" value="Genomic_DNA"/>
</dbReference>
<evidence type="ECO:0000256" key="1">
    <source>
        <dbReference type="SAM" id="Coils"/>
    </source>
</evidence>
<evidence type="ECO:0000313" key="2">
    <source>
        <dbReference type="EMBL" id="CAG8491839.1"/>
    </source>
</evidence>
<gene>
    <name evidence="2" type="ORF">GMARGA_LOCUS1757</name>
</gene>
<proteinExistence type="predicted"/>
<feature type="coiled-coil region" evidence="1">
    <location>
        <begin position="22"/>
        <end position="94"/>
    </location>
</feature>
<dbReference type="Proteomes" id="UP000789901">
    <property type="component" value="Unassembled WGS sequence"/>
</dbReference>
<keyword evidence="1" id="KW-0175">Coiled coil</keyword>
<reference evidence="2 3" key="1">
    <citation type="submission" date="2021-06" db="EMBL/GenBank/DDBJ databases">
        <authorList>
            <person name="Kallberg Y."/>
            <person name="Tangrot J."/>
            <person name="Rosling A."/>
        </authorList>
    </citation>
    <scope>NUCLEOTIDE SEQUENCE [LARGE SCALE GENOMIC DNA]</scope>
    <source>
        <strain evidence="2 3">120-4 pot B 10/14</strain>
    </source>
</reference>
<comment type="caution">
    <text evidence="2">The sequence shown here is derived from an EMBL/GenBank/DDBJ whole genome shotgun (WGS) entry which is preliminary data.</text>
</comment>
<organism evidence="2 3">
    <name type="scientific">Gigaspora margarita</name>
    <dbReference type="NCBI Taxonomy" id="4874"/>
    <lineage>
        <taxon>Eukaryota</taxon>
        <taxon>Fungi</taxon>
        <taxon>Fungi incertae sedis</taxon>
        <taxon>Mucoromycota</taxon>
        <taxon>Glomeromycotina</taxon>
        <taxon>Glomeromycetes</taxon>
        <taxon>Diversisporales</taxon>
        <taxon>Gigasporaceae</taxon>
        <taxon>Gigaspora</taxon>
    </lineage>
</organism>
<sequence>MSRRVLELDLIEIKRYKKESHINLLNQEIQRAKILEEKLRLKEITIENANQELNKLRQEIILLKGIIEEKNKTINALQEENGNLRNTNEELTVENITQLENRIFYFENREKQRQRGELVDPYLPRSNAFIGEHEFNQQFNQQ</sequence>
<keyword evidence="3" id="KW-1185">Reference proteome</keyword>
<protein>
    <submittedName>
        <fullName evidence="2">28917_t:CDS:1</fullName>
    </submittedName>
</protein>
<evidence type="ECO:0000313" key="3">
    <source>
        <dbReference type="Proteomes" id="UP000789901"/>
    </source>
</evidence>
<accession>A0ABM8W098</accession>